<name>A0ABD6EWJ2_9BILA</name>
<dbReference type="AlphaFoldDB" id="A0ABD6EWJ2"/>
<dbReference type="PANTHER" id="PTHR13986:SF8">
    <property type="entry name" value="PROLYL 3-HYDROXYLASE 1-LIKE PROTEIN"/>
    <property type="match status" value="1"/>
</dbReference>
<dbReference type="EMBL" id="JBGFUD010006530">
    <property type="protein sequence ID" value="MFH4981047.1"/>
    <property type="molecule type" value="Genomic_DNA"/>
</dbReference>
<dbReference type="Proteomes" id="UP001608902">
    <property type="component" value="Unassembled WGS sequence"/>
</dbReference>
<organism evidence="5 6">
    <name type="scientific">Gnathostoma spinigerum</name>
    <dbReference type="NCBI Taxonomy" id="75299"/>
    <lineage>
        <taxon>Eukaryota</taxon>
        <taxon>Metazoa</taxon>
        <taxon>Ecdysozoa</taxon>
        <taxon>Nematoda</taxon>
        <taxon>Chromadorea</taxon>
        <taxon>Rhabditida</taxon>
        <taxon>Spirurina</taxon>
        <taxon>Gnathostomatomorpha</taxon>
        <taxon>Gnathostomatoidea</taxon>
        <taxon>Gnathostomatidae</taxon>
        <taxon>Gnathostoma</taxon>
    </lineage>
</organism>
<evidence type="ECO:0000313" key="5">
    <source>
        <dbReference type="EMBL" id="MFH4981047.1"/>
    </source>
</evidence>
<keyword evidence="6" id="KW-1185">Reference proteome</keyword>
<dbReference type="PANTHER" id="PTHR13986">
    <property type="entry name" value="PROTEIN LYSINE HYDROXYLATION COMPLEX COMPONENT"/>
    <property type="match status" value="1"/>
</dbReference>
<dbReference type="Pfam" id="PF23557">
    <property type="entry name" value="TPR_leprecan"/>
    <property type="match status" value="1"/>
</dbReference>
<evidence type="ECO:0000256" key="1">
    <source>
        <dbReference type="ARBA" id="ARBA00006487"/>
    </source>
</evidence>
<dbReference type="InterPro" id="IPR056585">
    <property type="entry name" value="Leprecan_dom"/>
</dbReference>
<evidence type="ECO:0000256" key="2">
    <source>
        <dbReference type="ARBA" id="ARBA00022729"/>
    </source>
</evidence>
<protein>
    <recommendedName>
        <fullName evidence="4">Leprecan-like alpha-helical domain-containing protein</fullName>
    </recommendedName>
</protein>
<evidence type="ECO:0000259" key="4">
    <source>
        <dbReference type="Pfam" id="PF23557"/>
    </source>
</evidence>
<proteinExistence type="inferred from homology"/>
<sequence>MKLPYHTSENDEEYNSNIDELVFMYGYAQNSLCLLRCKEDRFTEVRPPLKHPKVFDEFMKRTPYRYLQYCYWKQGDLPNAIKAAYTYLTANPREKEALDNVAFYMEQPGYVQEMLVDRLQMKFEAKYMSGVVAYKTEDWQTCMRDLSDSMEEYFNEIEKCRTICEDELNWESIDGLNPEMSIVLTSVYMSVLRCKNDCPSKLSRVNGREINGLLASYFDYLHVCQFKSNYGRDACQSVANSLLLQPNNPIMRRNRLFYSTKYSIAGLFKPSKNVIEFHRRDVLEKRFISFVDERFKYEDGRLVPERADDRKPFDRDVWMEDNFDYSQLQVELINEMECTALRALSAFYVGKMPPLAQEIQHRIRERYQTQPEFESLSCSKMTHEISCAERSFILSLDKIDCGGVMLNL</sequence>
<accession>A0ABD6EWJ2</accession>
<evidence type="ECO:0000256" key="3">
    <source>
        <dbReference type="ARBA" id="ARBA00023180"/>
    </source>
</evidence>
<dbReference type="InterPro" id="IPR011990">
    <property type="entry name" value="TPR-like_helical_dom_sf"/>
</dbReference>
<gene>
    <name evidence="5" type="ORF">AB6A40_007756</name>
</gene>
<feature type="non-terminal residue" evidence="5">
    <location>
        <position position="408"/>
    </location>
</feature>
<comment type="caution">
    <text evidence="5">The sequence shown here is derived from an EMBL/GenBank/DDBJ whole genome shotgun (WGS) entry which is preliminary data.</text>
</comment>
<reference evidence="5 6" key="1">
    <citation type="submission" date="2024-08" db="EMBL/GenBank/DDBJ databases">
        <title>Gnathostoma spinigerum genome.</title>
        <authorList>
            <person name="Gonzalez-Bertolin B."/>
            <person name="Monzon S."/>
            <person name="Zaballos A."/>
            <person name="Jimenez P."/>
            <person name="Dekumyoy P."/>
            <person name="Varona S."/>
            <person name="Cuesta I."/>
            <person name="Sumanam S."/>
            <person name="Adisakwattana P."/>
            <person name="Gasser R.B."/>
            <person name="Hernandez-Gonzalez A."/>
            <person name="Young N.D."/>
            <person name="Perteguer M.J."/>
        </authorList>
    </citation>
    <scope>NUCLEOTIDE SEQUENCE [LARGE SCALE GENOMIC DNA]</scope>
    <source>
        <strain evidence="5">AL3</strain>
        <tissue evidence="5">Liver</tissue>
    </source>
</reference>
<dbReference type="Gene3D" id="1.25.40.10">
    <property type="entry name" value="Tetratricopeptide repeat domain"/>
    <property type="match status" value="1"/>
</dbReference>
<dbReference type="InterPro" id="IPR052284">
    <property type="entry name" value="Collagen_mod_leprecan"/>
</dbReference>
<comment type="similarity">
    <text evidence="1">Belongs to the leprecan family.</text>
</comment>
<feature type="domain" description="Leprecan-like alpha-helical" evidence="4">
    <location>
        <begin position="17"/>
        <end position="260"/>
    </location>
</feature>
<evidence type="ECO:0000313" key="6">
    <source>
        <dbReference type="Proteomes" id="UP001608902"/>
    </source>
</evidence>
<keyword evidence="3" id="KW-0325">Glycoprotein</keyword>
<keyword evidence="2" id="KW-0732">Signal</keyword>